<gene>
    <name evidence="1" type="ordered locus">Ngar_c18410</name>
</gene>
<dbReference type="InParanoid" id="K0IN53"/>
<sequence>MPVLAEDARTSITRSFRFETDVLKMLDEEAERMGISVNALVGIVLRRYTEFTRYLSKIDMVVINREILTSLLEQLDEEELCKLGLKLGETVMSDTVIFWKKETSEAAVMEYIEKVICRYGHLGTYDEKQMPGGAIAIVVRHRLGKKGSRFLEGYLQAGLRTMLGINAIFEVTDSSIKCELPPRR</sequence>
<dbReference type="Proteomes" id="UP000008037">
    <property type="component" value="Chromosome"/>
</dbReference>
<dbReference type="AlphaFoldDB" id="K0IN53"/>
<reference evidence="1 2" key="1">
    <citation type="journal article" date="2012" name="Environ. Microbiol.">
        <title>The genome of the ammonia-oxidizing Candidatus Nitrososphaera gargensis: insights into metabolic versatility and environmental adaptations.</title>
        <authorList>
            <person name="Spang A."/>
            <person name="Poehlein A."/>
            <person name="Offre P."/>
            <person name="Zumbragel S."/>
            <person name="Haider S."/>
            <person name="Rychlik N."/>
            <person name="Nowka B."/>
            <person name="Schmeisser C."/>
            <person name="Lebedeva E.V."/>
            <person name="Rattei T."/>
            <person name="Bohm C."/>
            <person name="Schmid M."/>
            <person name="Galushko A."/>
            <person name="Hatzenpichler R."/>
            <person name="Weinmaier T."/>
            <person name="Daniel R."/>
            <person name="Schleper C."/>
            <person name="Spieck E."/>
            <person name="Streit W."/>
            <person name="Wagner M."/>
        </authorList>
    </citation>
    <scope>NUCLEOTIDE SEQUENCE [LARGE SCALE GENOMIC DNA]</scope>
    <source>
        <strain evidence="2">Ga9.2</strain>
    </source>
</reference>
<dbReference type="EMBL" id="CP002408">
    <property type="protein sequence ID" value="AFU58774.1"/>
    <property type="molecule type" value="Genomic_DNA"/>
</dbReference>
<name>K0IN53_NITGG</name>
<evidence type="ECO:0000313" key="1">
    <source>
        <dbReference type="EMBL" id="AFU58774.1"/>
    </source>
</evidence>
<dbReference type="STRING" id="1237085.Ngar_c18410"/>
<keyword evidence="2" id="KW-1185">Reference proteome</keyword>
<dbReference type="KEGG" id="nga:Ngar_c18410"/>
<protein>
    <submittedName>
        <fullName evidence="1">Uncharacterized protein</fullName>
    </submittedName>
</protein>
<dbReference type="BioCyc" id="CNIT1237085:G1324-1839-MONOMER"/>
<dbReference type="HOGENOM" id="CLU_100103_1_0_2"/>
<proteinExistence type="predicted"/>
<accession>K0IN53</accession>
<evidence type="ECO:0000313" key="2">
    <source>
        <dbReference type="Proteomes" id="UP000008037"/>
    </source>
</evidence>
<organism evidence="1 2">
    <name type="scientific">Nitrososphaera gargensis (strain Ga9.2)</name>
    <dbReference type="NCBI Taxonomy" id="1237085"/>
    <lineage>
        <taxon>Archaea</taxon>
        <taxon>Nitrososphaerota</taxon>
        <taxon>Nitrososphaeria</taxon>
        <taxon>Nitrososphaerales</taxon>
        <taxon>Nitrososphaeraceae</taxon>
        <taxon>Nitrososphaera</taxon>
    </lineage>
</organism>